<evidence type="ECO:0000313" key="2">
    <source>
        <dbReference type="Proteomes" id="UP000033684"/>
    </source>
</evidence>
<accession>A0A0F3IGG2</accession>
<keyword evidence="2" id="KW-1185">Reference proteome</keyword>
<reference evidence="1 2" key="2">
    <citation type="journal article" date="2016" name="Microb. Ecol.">
        <title>Genome Characteristics of a Novel Type I Methanotroph (Sn10-6) Isolated from a Flooded Indian Rice Field.</title>
        <authorList>
            <person name="Rahalkar M.C."/>
            <person name="Pandit P.S."/>
            <person name="Dhakephalkar P.K."/>
            <person name="Pore S."/>
            <person name="Arora P."/>
            <person name="Kapse N."/>
        </authorList>
    </citation>
    <scope>NUCLEOTIDE SEQUENCE [LARGE SCALE GENOMIC DNA]</scope>
    <source>
        <strain evidence="1 2">Sn10-6</strain>
    </source>
</reference>
<proteinExistence type="predicted"/>
<comment type="caution">
    <text evidence="1">The sequence shown here is derived from an EMBL/GenBank/DDBJ whole genome shotgun (WGS) entry which is preliminary data.</text>
</comment>
<evidence type="ECO:0000313" key="1">
    <source>
        <dbReference type="EMBL" id="KJV05890.1"/>
    </source>
</evidence>
<protein>
    <submittedName>
        <fullName evidence="1">Uncharacterized protein</fullName>
    </submittedName>
</protein>
<dbReference type="EMBL" id="LAJX01000158">
    <property type="protein sequence ID" value="KJV05890.1"/>
    <property type="molecule type" value="Genomic_DNA"/>
</dbReference>
<gene>
    <name evidence="1" type="ORF">VZ94_14910</name>
</gene>
<organism evidence="1 2">
    <name type="scientific">Methylocucumis oryzae</name>
    <dbReference type="NCBI Taxonomy" id="1632867"/>
    <lineage>
        <taxon>Bacteria</taxon>
        <taxon>Pseudomonadati</taxon>
        <taxon>Pseudomonadota</taxon>
        <taxon>Gammaproteobacteria</taxon>
        <taxon>Methylococcales</taxon>
        <taxon>Methylococcaceae</taxon>
        <taxon>Methylocucumis</taxon>
    </lineage>
</organism>
<name>A0A0F3IGG2_9GAMM</name>
<sequence length="83" mass="9269">MIPMLINFSPAWVIGISVLSFTRSGVTAIKLKNRIINGLFVVFCEIFYRKPNLHASASRNAGALHRHSHAERGNDERFVFGGL</sequence>
<dbReference type="AlphaFoldDB" id="A0A0F3IGG2"/>
<reference evidence="2" key="1">
    <citation type="submission" date="2015-03" db="EMBL/GenBank/DDBJ databases">
        <title>Draft genome sequence of a novel methanotroph (Sn10-6) isolated from flooded ricefield rhizosphere in India.</title>
        <authorList>
            <person name="Pandit P.S."/>
            <person name="Pore S.D."/>
            <person name="Arora P."/>
            <person name="Kapse N.G."/>
            <person name="Dhakephalkar P.K."/>
            <person name="Rahalkar M.C."/>
        </authorList>
    </citation>
    <scope>NUCLEOTIDE SEQUENCE [LARGE SCALE GENOMIC DNA]</scope>
    <source>
        <strain evidence="2">Sn10-6</strain>
    </source>
</reference>
<dbReference type="Proteomes" id="UP000033684">
    <property type="component" value="Unassembled WGS sequence"/>
</dbReference>